<feature type="transmembrane region" description="Helical" evidence="1">
    <location>
        <begin position="171"/>
        <end position="187"/>
    </location>
</feature>
<name>A0ABV5KGT4_9ACTN</name>
<evidence type="ECO:0000313" key="3">
    <source>
        <dbReference type="Proteomes" id="UP001589750"/>
    </source>
</evidence>
<reference evidence="2 3" key="1">
    <citation type="submission" date="2024-09" db="EMBL/GenBank/DDBJ databases">
        <authorList>
            <person name="Sun Q."/>
            <person name="Mori K."/>
        </authorList>
    </citation>
    <scope>NUCLEOTIDE SEQUENCE [LARGE SCALE GENOMIC DNA]</scope>
    <source>
        <strain evidence="2 3">JCM 9626</strain>
    </source>
</reference>
<feature type="transmembrane region" description="Helical" evidence="1">
    <location>
        <begin position="392"/>
        <end position="418"/>
    </location>
</feature>
<feature type="transmembrane region" description="Helical" evidence="1">
    <location>
        <begin position="58"/>
        <end position="80"/>
    </location>
</feature>
<feature type="transmembrane region" description="Helical" evidence="1">
    <location>
        <begin position="92"/>
        <end position="112"/>
    </location>
</feature>
<dbReference type="Proteomes" id="UP001589750">
    <property type="component" value="Unassembled WGS sequence"/>
</dbReference>
<feature type="transmembrane region" description="Helical" evidence="1">
    <location>
        <begin position="317"/>
        <end position="336"/>
    </location>
</feature>
<feature type="transmembrane region" description="Helical" evidence="1">
    <location>
        <begin position="119"/>
        <end position="136"/>
    </location>
</feature>
<keyword evidence="1" id="KW-0812">Transmembrane</keyword>
<comment type="caution">
    <text evidence="2">The sequence shown here is derived from an EMBL/GenBank/DDBJ whole genome shotgun (WGS) entry which is preliminary data.</text>
</comment>
<feature type="transmembrane region" description="Helical" evidence="1">
    <location>
        <begin position="222"/>
        <end position="239"/>
    </location>
</feature>
<organism evidence="2 3">
    <name type="scientific">Nocardioides plantarum</name>
    <dbReference type="NCBI Taxonomy" id="29299"/>
    <lineage>
        <taxon>Bacteria</taxon>
        <taxon>Bacillati</taxon>
        <taxon>Actinomycetota</taxon>
        <taxon>Actinomycetes</taxon>
        <taxon>Propionibacteriales</taxon>
        <taxon>Nocardioidaceae</taxon>
        <taxon>Nocardioides</taxon>
    </lineage>
</organism>
<feature type="transmembrane region" description="Helical" evidence="1">
    <location>
        <begin position="142"/>
        <end position="164"/>
    </location>
</feature>
<protein>
    <submittedName>
        <fullName evidence="2">Uncharacterized protein</fullName>
    </submittedName>
</protein>
<gene>
    <name evidence="2" type="ORF">ACFFRI_17505</name>
</gene>
<dbReference type="RefSeq" id="WP_140009997.1">
    <property type="nucleotide sequence ID" value="NZ_JBHMDG010000026.1"/>
</dbReference>
<feature type="transmembrane region" description="Helical" evidence="1">
    <location>
        <begin position="193"/>
        <end position="210"/>
    </location>
</feature>
<proteinExistence type="predicted"/>
<feature type="transmembrane region" description="Helical" evidence="1">
    <location>
        <begin position="15"/>
        <end position="37"/>
    </location>
</feature>
<evidence type="ECO:0000313" key="2">
    <source>
        <dbReference type="EMBL" id="MFB9314859.1"/>
    </source>
</evidence>
<evidence type="ECO:0000256" key="1">
    <source>
        <dbReference type="SAM" id="Phobius"/>
    </source>
</evidence>
<keyword evidence="1" id="KW-1133">Transmembrane helix</keyword>
<feature type="transmembrane region" description="Helical" evidence="1">
    <location>
        <begin position="348"/>
        <end position="371"/>
    </location>
</feature>
<accession>A0ABV5KGT4</accession>
<keyword evidence="1" id="KW-0472">Membrane</keyword>
<feature type="transmembrane region" description="Helical" evidence="1">
    <location>
        <begin position="292"/>
        <end position="310"/>
    </location>
</feature>
<sequence>MPESPSTWKTLAGPWRSWAGLVAVVLIVVQGAWRGILLDRGFFTQDDFLMLRRGAEPLSVSMLTQDYSGHFFPGGFLFAWAHAHYAPLDWGVVVVEVLVMQAVAAVLLWLVLSRMLPGSWARVPLLAAGLTCPLALWPTQWWAVAIQFLPISICLLVAVWALLVHLQEARRWALPVVLAATVVGLLFQERAAMFPIVLGLIACAWSPVRGPRAILDALRSRLLPLWAPMAVLLVGYVLLHRSLAPIQATSAGSTGGAAELVGNFVGRNAVPGFVGGPWDPAVLGDSLLVPPGYAVVVAWLVVVAAVLWSLRLAPAAAWGWLLLLGYSLVDVAVLFAGRTSMGSVFGLIPRYAADIVPVLPLALALVVRAVLAAPRPETVPGRRRWSRRVPAAVVACGVAAVYLTSAAVTTASVASYSYNGADRRYVETLRAGLRAQPDVVVYDGPTPDDVMIGWFGDDARVSTMVGIAPESPVFDLPSYAMRMVDAQGDLRPIDLLAPVADEPSDDKECVHPVTRSGATVDLDQPITGDRMVARIGYYTAAEGTMTVAAGGVEQMVPLRKDLNVVDMVVGGTLDSLRMTLNQDDDEEAAGTVCVVSVQVGFPVPRG</sequence>
<keyword evidence="3" id="KW-1185">Reference proteome</keyword>
<dbReference type="EMBL" id="JBHMDG010000026">
    <property type="protein sequence ID" value="MFB9314859.1"/>
    <property type="molecule type" value="Genomic_DNA"/>
</dbReference>